<dbReference type="InterPro" id="IPR015421">
    <property type="entry name" value="PyrdxlP-dep_Trfase_major"/>
</dbReference>
<reference evidence="1 2" key="1">
    <citation type="submission" date="2014-06" db="EMBL/GenBank/DDBJ databases">
        <authorList>
            <person name="Swart Estienne"/>
        </authorList>
    </citation>
    <scope>NUCLEOTIDE SEQUENCE [LARGE SCALE GENOMIC DNA]</scope>
    <source>
        <strain evidence="1 2">130c</strain>
    </source>
</reference>
<evidence type="ECO:0000313" key="2">
    <source>
        <dbReference type="Proteomes" id="UP000039865"/>
    </source>
</evidence>
<dbReference type="InParanoid" id="A0A078BCG5"/>
<dbReference type="Gene3D" id="3.40.640.10">
    <property type="entry name" value="Type I PLP-dependent aspartate aminotransferase-like (Major domain)"/>
    <property type="match status" value="1"/>
</dbReference>
<protein>
    <recommendedName>
        <fullName evidence="3">DegT/DnrJ/EryC1/StrS aminotransferase family protein</fullName>
    </recommendedName>
</protein>
<dbReference type="GO" id="GO:0030170">
    <property type="term" value="F:pyridoxal phosphate binding"/>
    <property type="evidence" value="ECO:0007669"/>
    <property type="project" value="TreeGrafter"/>
</dbReference>
<name>A0A078BCG5_STYLE</name>
<gene>
    <name evidence="1" type="primary">Contig2744.g113</name>
    <name evidence="1" type="ORF">STYLEM_20457</name>
</gene>
<evidence type="ECO:0000313" key="1">
    <source>
        <dbReference type="EMBL" id="CDW91303.1"/>
    </source>
</evidence>
<dbReference type="OrthoDB" id="283814at2759"/>
<dbReference type="PANTHER" id="PTHR30244:SF34">
    <property type="entry name" value="DTDP-4-AMINO-4,6-DIDEOXYGALACTOSE TRANSAMINASE"/>
    <property type="match status" value="1"/>
</dbReference>
<dbReference type="Pfam" id="PF01041">
    <property type="entry name" value="DegT_DnrJ_EryC1"/>
    <property type="match status" value="1"/>
</dbReference>
<dbReference type="Proteomes" id="UP000039865">
    <property type="component" value="Unassembled WGS sequence"/>
</dbReference>
<evidence type="ECO:0008006" key="3">
    <source>
        <dbReference type="Google" id="ProtNLM"/>
    </source>
</evidence>
<dbReference type="InterPro" id="IPR015424">
    <property type="entry name" value="PyrdxlP-dep_Trfase"/>
</dbReference>
<keyword evidence="2" id="KW-1185">Reference proteome</keyword>
<dbReference type="EMBL" id="CCKQ01019282">
    <property type="protein sequence ID" value="CDW91303.1"/>
    <property type="molecule type" value="Genomic_DNA"/>
</dbReference>
<dbReference type="AlphaFoldDB" id="A0A078BCG5"/>
<dbReference type="InterPro" id="IPR000653">
    <property type="entry name" value="DegT/StrS_aminotransferase"/>
</dbReference>
<proteinExistence type="predicted"/>
<dbReference type="GO" id="GO:0008483">
    <property type="term" value="F:transaminase activity"/>
    <property type="evidence" value="ECO:0007669"/>
    <property type="project" value="TreeGrafter"/>
</dbReference>
<sequence length="483" mass="55951">MSSSSQKKFEDLKFQDIPKNLLKTDTNLSWQGVHLQISPKKLLDGFKHSLTVTEKDRHYILSKVQLKSITIQRLTCCFQETMKRKKSQYLQVLDPHLTCFSKQIFLCLILSQSRKFPPGSEIIMMGINIPDMVQIIKEHGLVPIPIDYNINTMHPESFDKVKEAITDKTKCVLFAYLFGIRYDITEIAAYLKEKKIDVIEDCAQSFCGTKRFVGNPNATMTMFSFGLIKIQTAMYAGLTVIRDDDELFNKMNAIQDTYPMYDNKMLRKRLLVALTLLFFVNTTPGNKALLLAAKMSGQEREDFYVSLSRGFKPGEEFITRFRQKPCAALLHFLHERIENFDYEEFDQNTRKYQVATDAFTKAGIFCPGYLSRERGYWLFPIAVPNKLLFIDYMLSRGINAYRGATQLRYVNPPAGRPECEQSKWLMDHVVYMPIHSHIGDSEFRETIDRSIDCYYKLTEFLTKDGVPKPNHPITKKLLERAKI</sequence>
<dbReference type="PANTHER" id="PTHR30244">
    <property type="entry name" value="TRANSAMINASE"/>
    <property type="match status" value="1"/>
</dbReference>
<dbReference type="OMA" id="NTLWAYL"/>
<accession>A0A078BCG5</accession>
<organism evidence="1 2">
    <name type="scientific">Stylonychia lemnae</name>
    <name type="common">Ciliate</name>
    <dbReference type="NCBI Taxonomy" id="5949"/>
    <lineage>
        <taxon>Eukaryota</taxon>
        <taxon>Sar</taxon>
        <taxon>Alveolata</taxon>
        <taxon>Ciliophora</taxon>
        <taxon>Intramacronucleata</taxon>
        <taxon>Spirotrichea</taxon>
        <taxon>Stichotrichia</taxon>
        <taxon>Sporadotrichida</taxon>
        <taxon>Oxytrichidae</taxon>
        <taxon>Stylonychinae</taxon>
        <taxon>Stylonychia</taxon>
    </lineage>
</organism>
<dbReference type="GO" id="GO:0000271">
    <property type="term" value="P:polysaccharide biosynthetic process"/>
    <property type="evidence" value="ECO:0007669"/>
    <property type="project" value="TreeGrafter"/>
</dbReference>
<dbReference type="SUPFAM" id="SSF53383">
    <property type="entry name" value="PLP-dependent transferases"/>
    <property type="match status" value="1"/>
</dbReference>